<evidence type="ECO:0000256" key="1">
    <source>
        <dbReference type="SAM" id="Phobius"/>
    </source>
</evidence>
<organism evidence="2 3">
    <name type="scientific">Chryseobacterium mucoviscidosis</name>
    <dbReference type="NCBI Taxonomy" id="1945581"/>
    <lineage>
        <taxon>Bacteria</taxon>
        <taxon>Pseudomonadati</taxon>
        <taxon>Bacteroidota</taxon>
        <taxon>Flavobacteriia</taxon>
        <taxon>Flavobacteriales</taxon>
        <taxon>Weeksellaceae</taxon>
        <taxon>Chryseobacterium group</taxon>
        <taxon>Chryseobacterium</taxon>
    </lineage>
</organism>
<dbReference type="AlphaFoldDB" id="A0A202CA52"/>
<comment type="caution">
    <text evidence="2">The sequence shown here is derived from an EMBL/GenBank/DDBJ whole genome shotgun (WGS) entry which is preliminary data.</text>
</comment>
<keyword evidence="1" id="KW-0812">Transmembrane</keyword>
<keyword evidence="1" id="KW-0472">Membrane</keyword>
<evidence type="ECO:0000313" key="2">
    <source>
        <dbReference type="EMBL" id="OVE60677.1"/>
    </source>
</evidence>
<feature type="transmembrane region" description="Helical" evidence="1">
    <location>
        <begin position="126"/>
        <end position="144"/>
    </location>
</feature>
<proteinExistence type="predicted"/>
<accession>A0A202CA52</accession>
<protein>
    <submittedName>
        <fullName evidence="2">Uncharacterized protein</fullName>
    </submittedName>
</protein>
<feature type="transmembrane region" description="Helical" evidence="1">
    <location>
        <begin position="197"/>
        <end position="217"/>
    </location>
</feature>
<sequence>MKTFSLTGGARIGRANATYPFANLHVEENTLKINASLVGNLIFQPQDIISIKPYSSVPIIGKGIKILHRVDNYNQHVVFWTMTDPEFVISEIKKTGFLEKTNFPSIEKDLTIVQQQKQGGFPLKPFVKIIFTIIWYPLFLYDFIPFFWGNKEGKPFGTGVCTALGLLFTTALLTLISGDFRKLILKEGRTLDDIKKSAIFILLISGIMFTAFLTFALS</sequence>
<gene>
    <name evidence="2" type="ORF">B0E34_03505</name>
</gene>
<keyword evidence="1" id="KW-1133">Transmembrane helix</keyword>
<name>A0A202CA52_9FLAO</name>
<dbReference type="RefSeq" id="WP_087706794.1">
    <property type="nucleotide sequence ID" value="NZ_MVAG01000074.1"/>
</dbReference>
<keyword evidence="3" id="KW-1185">Reference proteome</keyword>
<reference evidence="3" key="1">
    <citation type="submission" date="2017-02" db="EMBL/GenBank/DDBJ databases">
        <authorList>
            <person name="Tetz G."/>
            <person name="Tetz V."/>
        </authorList>
    </citation>
    <scope>NUCLEOTIDE SEQUENCE [LARGE SCALE GENOMIC DNA]</scope>
    <source>
        <strain evidence="3">VT16-26</strain>
    </source>
</reference>
<dbReference type="EMBL" id="MVAG01000074">
    <property type="protein sequence ID" value="OVE60677.1"/>
    <property type="molecule type" value="Genomic_DNA"/>
</dbReference>
<feature type="transmembrane region" description="Helical" evidence="1">
    <location>
        <begin position="156"/>
        <end position="176"/>
    </location>
</feature>
<dbReference type="Proteomes" id="UP000196355">
    <property type="component" value="Unassembled WGS sequence"/>
</dbReference>
<evidence type="ECO:0000313" key="3">
    <source>
        <dbReference type="Proteomes" id="UP000196355"/>
    </source>
</evidence>